<sequence>MTLPLPNLDDHTYAELVEEARSLISNVYPEWTNHNPTDTGIILMELLAWLTEMKLYQINRVPDQNIVSFLKLLNGPEWSFQGNSPETDQQTKALNATIRKTLVDLHERYRAVTCEDFEYLTTHQWPQTAAAKDLGNQGKVKRSHCIARRNLTFADPKARQQPAPGHVSLIVVPDSNSPTPKPTKALCQNLWTFLDERRLLTTRHHVVEPQYVPVKITAELFIVEDALPDKICKQAMQDICQLFHPLTGGTDSQGWPFGRDIYASEVYQLLENVVGVDYVEAVKLHTQETWRLNRARSDTLMSITLYPDELVTVEVNKKSFEIKTAG</sequence>
<reference evidence="1" key="1">
    <citation type="submission" date="2021-05" db="EMBL/GenBank/DDBJ databases">
        <authorList>
            <person name="Pietrasiak N."/>
            <person name="Ward R."/>
            <person name="Stajich J.E."/>
            <person name="Kurbessoian T."/>
        </authorList>
    </citation>
    <scope>NUCLEOTIDE SEQUENCE</scope>
    <source>
        <strain evidence="1">HA4357-MV3</strain>
    </source>
</reference>
<accession>A0A9E3HCV0</accession>
<organism evidence="1 2">
    <name type="scientific">Pelatocladus maniniholoensis HA4357-MV3</name>
    <dbReference type="NCBI Taxonomy" id="1117104"/>
    <lineage>
        <taxon>Bacteria</taxon>
        <taxon>Bacillati</taxon>
        <taxon>Cyanobacteriota</taxon>
        <taxon>Cyanophyceae</taxon>
        <taxon>Nostocales</taxon>
        <taxon>Nostocaceae</taxon>
        <taxon>Pelatocladus</taxon>
    </lineage>
</organism>
<protein>
    <submittedName>
        <fullName evidence="1">Baseplate protein J</fullName>
    </submittedName>
</protein>
<evidence type="ECO:0000313" key="2">
    <source>
        <dbReference type="Proteomes" id="UP000813215"/>
    </source>
</evidence>
<dbReference type="EMBL" id="JAHHHW010000131">
    <property type="protein sequence ID" value="MBW4434465.1"/>
    <property type="molecule type" value="Genomic_DNA"/>
</dbReference>
<dbReference type="Proteomes" id="UP000813215">
    <property type="component" value="Unassembled WGS sequence"/>
</dbReference>
<gene>
    <name evidence="1" type="ORF">KME28_22800</name>
</gene>
<dbReference type="AlphaFoldDB" id="A0A9E3HCV0"/>
<name>A0A9E3HCV0_9NOST</name>
<proteinExistence type="predicted"/>
<evidence type="ECO:0000313" key="1">
    <source>
        <dbReference type="EMBL" id="MBW4434465.1"/>
    </source>
</evidence>
<comment type="caution">
    <text evidence="1">The sequence shown here is derived from an EMBL/GenBank/DDBJ whole genome shotgun (WGS) entry which is preliminary data.</text>
</comment>
<reference evidence="1" key="2">
    <citation type="journal article" date="2022" name="Microbiol. Resour. Announc.">
        <title>Metagenome Sequencing to Explore Phylogenomics of Terrestrial Cyanobacteria.</title>
        <authorList>
            <person name="Ward R.D."/>
            <person name="Stajich J.E."/>
            <person name="Johansen J.R."/>
            <person name="Huntemann M."/>
            <person name="Clum A."/>
            <person name="Foster B."/>
            <person name="Foster B."/>
            <person name="Roux S."/>
            <person name="Palaniappan K."/>
            <person name="Varghese N."/>
            <person name="Mukherjee S."/>
            <person name="Reddy T.B.K."/>
            <person name="Daum C."/>
            <person name="Copeland A."/>
            <person name="Chen I.A."/>
            <person name="Ivanova N.N."/>
            <person name="Kyrpides N.C."/>
            <person name="Shapiro N."/>
            <person name="Eloe-Fadrosh E.A."/>
            <person name="Pietrasiak N."/>
        </authorList>
    </citation>
    <scope>NUCLEOTIDE SEQUENCE</scope>
    <source>
        <strain evidence="1">HA4357-MV3</strain>
    </source>
</reference>